<dbReference type="Proteomes" id="UP001320766">
    <property type="component" value="Unassembled WGS sequence"/>
</dbReference>
<keyword evidence="3" id="KW-1185">Reference proteome</keyword>
<feature type="transmembrane region" description="Helical" evidence="1">
    <location>
        <begin position="6"/>
        <end position="28"/>
    </location>
</feature>
<feature type="transmembrane region" description="Helical" evidence="1">
    <location>
        <begin position="106"/>
        <end position="125"/>
    </location>
</feature>
<organism evidence="2 3">
    <name type="scientific">Nonomuraea roseoviolacea subsp. carminata</name>
    <dbReference type="NCBI Taxonomy" id="160689"/>
    <lineage>
        <taxon>Bacteria</taxon>
        <taxon>Bacillati</taxon>
        <taxon>Actinomycetota</taxon>
        <taxon>Actinomycetes</taxon>
        <taxon>Streptosporangiales</taxon>
        <taxon>Streptosporangiaceae</taxon>
        <taxon>Nonomuraea</taxon>
    </lineage>
</organism>
<sequence>MTSFETVPLFAAWGIALVCGAAFVTIFARLMPTRALKWQIVLAALVGTGAVALLGALKHWPVREMLAYFSVVTLSLALASLGQGSDIRLWATGGDTRSGQPGQMKFTIKLVAILAALLVLKAALLPS</sequence>
<comment type="caution">
    <text evidence="2">The sequence shown here is derived from an EMBL/GenBank/DDBJ whole genome shotgun (WGS) entry which is preliminary data.</text>
</comment>
<keyword evidence="1" id="KW-1133">Transmembrane helix</keyword>
<feature type="transmembrane region" description="Helical" evidence="1">
    <location>
        <begin position="40"/>
        <end position="60"/>
    </location>
</feature>
<reference evidence="2 3" key="1">
    <citation type="submission" date="2022-06" db="EMBL/GenBank/DDBJ databases">
        <title>Sequencing the genomes of 1000 actinobacteria strains.</title>
        <authorList>
            <person name="Klenk H.-P."/>
        </authorList>
    </citation>
    <scope>NUCLEOTIDE SEQUENCE [LARGE SCALE GENOMIC DNA]</scope>
    <source>
        <strain evidence="2 3">DSM 44170</strain>
    </source>
</reference>
<name>A0ABT1KC97_9ACTN</name>
<proteinExistence type="predicted"/>
<evidence type="ECO:0000313" key="3">
    <source>
        <dbReference type="Proteomes" id="UP001320766"/>
    </source>
</evidence>
<accession>A0ABT1KC97</accession>
<protein>
    <submittedName>
        <fullName evidence="2">Formate hydrogenlyase subunit 3/multisubunit Na+/H+ antiporter MnhD subunit</fullName>
    </submittedName>
</protein>
<feature type="transmembrane region" description="Helical" evidence="1">
    <location>
        <begin position="66"/>
        <end position="85"/>
    </location>
</feature>
<keyword evidence="1" id="KW-0812">Transmembrane</keyword>
<evidence type="ECO:0000256" key="1">
    <source>
        <dbReference type="SAM" id="Phobius"/>
    </source>
</evidence>
<evidence type="ECO:0000313" key="2">
    <source>
        <dbReference type="EMBL" id="MCP2351217.1"/>
    </source>
</evidence>
<dbReference type="RefSeq" id="WP_253777340.1">
    <property type="nucleotide sequence ID" value="NZ_BAAAVE010000002.1"/>
</dbReference>
<gene>
    <name evidence="2" type="ORF">HD595_007339</name>
</gene>
<keyword evidence="1" id="KW-0472">Membrane</keyword>
<dbReference type="EMBL" id="JAMZEC010000001">
    <property type="protein sequence ID" value="MCP2351217.1"/>
    <property type="molecule type" value="Genomic_DNA"/>
</dbReference>